<reference evidence="1 2" key="1">
    <citation type="submission" date="2018-10" db="EMBL/GenBank/DDBJ databases">
        <title>Draft genome sequence of the microsporidian Tubulinosema ratisbonensis.</title>
        <authorList>
            <person name="Polonais V."/>
            <person name="Peyretaillade E."/>
            <person name="Niehus S."/>
            <person name="Wawrzyniak I."/>
            <person name="Franchet A."/>
            <person name="Gaspin C."/>
            <person name="Reichstadt M."/>
            <person name="Belser C."/>
            <person name="Labadie K."/>
            <person name="Delbac F."/>
            <person name="Ferrandon D."/>
        </authorList>
    </citation>
    <scope>NUCLEOTIDE SEQUENCE [LARGE SCALE GENOMIC DNA]</scope>
    <source>
        <strain evidence="1 2">Franzen</strain>
    </source>
</reference>
<name>A0A437AJ05_9MICR</name>
<protein>
    <submittedName>
        <fullName evidence="1">Uncharacterized protein</fullName>
    </submittedName>
</protein>
<keyword evidence="2" id="KW-1185">Reference proteome</keyword>
<evidence type="ECO:0000313" key="1">
    <source>
        <dbReference type="EMBL" id="RVD91047.1"/>
    </source>
</evidence>
<comment type="caution">
    <text evidence="1">The sequence shown here is derived from an EMBL/GenBank/DDBJ whole genome shotgun (WGS) entry which is preliminary data.</text>
</comment>
<sequence length="201" mass="23854">YNPIEDGSRTQKYKHIKESHVTDLTMNSTICLTNFTHSLTKESFLSKSKEILIFQIELRKHHDKIKHVDHILNLIISNFENDYKAASLFVIYITFATKGFKNYVSRHKNDCIQYLLSSSAIRFIFSDVSLVNTINIWKRFNLEFHNIKTGYEILVSIGFRFCFVDEPKNADRFVFSYKKYVKHCLKKFFWTEDILRDIITS</sequence>
<organism evidence="1 2">
    <name type="scientific">Tubulinosema ratisbonensis</name>
    <dbReference type="NCBI Taxonomy" id="291195"/>
    <lineage>
        <taxon>Eukaryota</taxon>
        <taxon>Fungi</taxon>
        <taxon>Fungi incertae sedis</taxon>
        <taxon>Microsporidia</taxon>
        <taxon>Tubulinosematoidea</taxon>
        <taxon>Tubulinosematidae</taxon>
        <taxon>Tubulinosema</taxon>
    </lineage>
</organism>
<dbReference type="EMBL" id="RCSS01000669">
    <property type="protein sequence ID" value="RVD91047.1"/>
    <property type="molecule type" value="Genomic_DNA"/>
</dbReference>
<gene>
    <name evidence="1" type="ORF">TUBRATIS_25150</name>
</gene>
<proteinExistence type="predicted"/>
<evidence type="ECO:0000313" key="2">
    <source>
        <dbReference type="Proteomes" id="UP000282876"/>
    </source>
</evidence>
<dbReference type="AlphaFoldDB" id="A0A437AJ05"/>
<feature type="non-terminal residue" evidence="1">
    <location>
        <position position="1"/>
    </location>
</feature>
<dbReference type="VEuPathDB" id="MicrosporidiaDB:TUBRATIS_25150"/>
<accession>A0A437AJ05</accession>
<dbReference type="Proteomes" id="UP000282876">
    <property type="component" value="Unassembled WGS sequence"/>
</dbReference>